<name>A0A0D8J8C6_9BACT</name>
<dbReference type="EMBL" id="JRHC01000003">
    <property type="protein sequence ID" value="KJF43210.1"/>
    <property type="molecule type" value="Genomic_DNA"/>
</dbReference>
<organism evidence="1 2">
    <name type="scientific">Draconibacterium sediminis</name>
    <dbReference type="NCBI Taxonomy" id="1544798"/>
    <lineage>
        <taxon>Bacteria</taxon>
        <taxon>Pseudomonadati</taxon>
        <taxon>Bacteroidota</taxon>
        <taxon>Bacteroidia</taxon>
        <taxon>Marinilabiliales</taxon>
        <taxon>Prolixibacteraceae</taxon>
        <taxon>Draconibacterium</taxon>
    </lineage>
</organism>
<accession>A0A0D8J8C6</accession>
<dbReference type="Proteomes" id="UP000032544">
    <property type="component" value="Unassembled WGS sequence"/>
</dbReference>
<sequence length="126" mass="14398">MTENEISKIIVNTCYEIHVELGPGLLESVYEEILYLELKSQGLKVERQKPVQVVWKDQIVGEGFRSDLIVENRVIVELKSVEAVAPVHKKQLLTYLKLTDLKLGLLINFNETLIKNGITRIVNKLL</sequence>
<proteinExistence type="predicted"/>
<dbReference type="Pfam" id="PF13366">
    <property type="entry name" value="PDDEXK_3"/>
    <property type="match status" value="1"/>
</dbReference>
<dbReference type="OrthoDB" id="1119698at2"/>
<keyword evidence="2" id="KW-1185">Reference proteome</keyword>
<reference evidence="1 2" key="1">
    <citation type="submission" date="2014-09" db="EMBL/GenBank/DDBJ databases">
        <title>Draft Genome Sequence of Draconibacterium sp. JN14CK-3.</title>
        <authorList>
            <person name="Dong C."/>
            <person name="Lai Q."/>
            <person name="Shao Z."/>
        </authorList>
    </citation>
    <scope>NUCLEOTIDE SEQUENCE [LARGE SCALE GENOMIC DNA]</scope>
    <source>
        <strain evidence="1 2">JN14CK-3</strain>
    </source>
</reference>
<comment type="caution">
    <text evidence="1">The sequence shown here is derived from an EMBL/GenBank/DDBJ whole genome shotgun (WGS) entry which is preliminary data.</text>
</comment>
<dbReference type="RefSeq" id="WP_045030362.1">
    <property type="nucleotide sequence ID" value="NZ_JRHC01000003.1"/>
</dbReference>
<dbReference type="AlphaFoldDB" id="A0A0D8J8C6"/>
<dbReference type="STRING" id="1544798.LH29_13210"/>
<evidence type="ECO:0000313" key="1">
    <source>
        <dbReference type="EMBL" id="KJF43210.1"/>
    </source>
</evidence>
<dbReference type="PATRIC" id="fig|1544798.3.peg.2802"/>
<dbReference type="InterPro" id="IPR026350">
    <property type="entry name" value="GxxExxY"/>
</dbReference>
<gene>
    <name evidence="1" type="ORF">LH29_13210</name>
</gene>
<evidence type="ECO:0000313" key="2">
    <source>
        <dbReference type="Proteomes" id="UP000032544"/>
    </source>
</evidence>
<dbReference type="NCBIfam" id="TIGR04256">
    <property type="entry name" value="GxxExxY"/>
    <property type="match status" value="1"/>
</dbReference>
<protein>
    <submittedName>
        <fullName evidence="1">GxxExxY protein</fullName>
    </submittedName>
</protein>